<dbReference type="EMBL" id="AZGM01000016">
    <property type="protein sequence ID" value="KRM30056.1"/>
    <property type="molecule type" value="Genomic_DNA"/>
</dbReference>
<evidence type="ECO:0000313" key="1">
    <source>
        <dbReference type="EMBL" id="KRM30056.1"/>
    </source>
</evidence>
<dbReference type="Proteomes" id="UP000051412">
    <property type="component" value="Unassembled WGS sequence"/>
</dbReference>
<dbReference type="Gene3D" id="3.90.1140.10">
    <property type="entry name" value="Cyclic phosphodiesterase"/>
    <property type="match status" value="1"/>
</dbReference>
<dbReference type="SUPFAM" id="SSF55144">
    <property type="entry name" value="LigT-like"/>
    <property type="match status" value="1"/>
</dbReference>
<protein>
    <recommendedName>
        <fullName evidence="3">2'-5' RNA ligase family protein</fullName>
    </recommendedName>
</protein>
<dbReference type="STRING" id="1423782.FD32_GL000779"/>
<keyword evidence="2" id="KW-1185">Reference proteome</keyword>
<dbReference type="PATRIC" id="fig|1423782.4.peg.804"/>
<comment type="caution">
    <text evidence="1">The sequence shown here is derived from an EMBL/GenBank/DDBJ whole genome shotgun (WGS) entry which is preliminary data.</text>
</comment>
<reference evidence="1 2" key="1">
    <citation type="journal article" date="2015" name="Genome Announc.">
        <title>Expanding the biotechnology potential of lactobacilli through comparative genomics of 213 strains and associated genera.</title>
        <authorList>
            <person name="Sun Z."/>
            <person name="Harris H.M."/>
            <person name="McCann A."/>
            <person name="Guo C."/>
            <person name="Argimon S."/>
            <person name="Zhang W."/>
            <person name="Yang X."/>
            <person name="Jeffery I.B."/>
            <person name="Cooney J.C."/>
            <person name="Kagawa T.F."/>
            <person name="Liu W."/>
            <person name="Song Y."/>
            <person name="Salvetti E."/>
            <person name="Wrobel A."/>
            <person name="Rasinkangas P."/>
            <person name="Parkhill J."/>
            <person name="Rea M.C."/>
            <person name="O'Sullivan O."/>
            <person name="Ritari J."/>
            <person name="Douillard F.P."/>
            <person name="Paul Ross R."/>
            <person name="Yang R."/>
            <person name="Briner A.E."/>
            <person name="Felis G.E."/>
            <person name="de Vos W.M."/>
            <person name="Barrangou R."/>
            <person name="Klaenhammer T.R."/>
            <person name="Caufield P.W."/>
            <person name="Cui Y."/>
            <person name="Zhang H."/>
            <person name="O'Toole P.W."/>
        </authorList>
    </citation>
    <scope>NUCLEOTIDE SEQUENCE [LARGE SCALE GENOMIC DNA]</scope>
    <source>
        <strain evidence="1 2">DSM 6035</strain>
    </source>
</reference>
<dbReference type="InterPro" id="IPR009097">
    <property type="entry name" value="Cyclic_Pdiesterase"/>
</dbReference>
<organism evidence="1 2">
    <name type="scientific">Limosilactobacillus panis DSM 6035</name>
    <dbReference type="NCBI Taxonomy" id="1423782"/>
    <lineage>
        <taxon>Bacteria</taxon>
        <taxon>Bacillati</taxon>
        <taxon>Bacillota</taxon>
        <taxon>Bacilli</taxon>
        <taxon>Lactobacillales</taxon>
        <taxon>Lactobacillaceae</taxon>
        <taxon>Limosilactobacillus</taxon>
    </lineage>
</organism>
<sequence length="227" mass="25607">MMDSKLADLYQQISARGQAAIENNALEFDQYLGTNRADDRWGLTLLGHLPAHINRNISFVLQQAKTLEPDQYYNPAVDRHVTIMDIVGAQAGQVFTRSQFSDYEHLLQSILVDCAPVHWHFSGLMVSPGALMVKGDYSPALTQLRLKLRQAIPAANFPLAERYPTISGHVTIARFTHRLSHPHAFLRLIQENQTLAFGSFAMSAMDLVVHDWYNCRIKMSQQISLMG</sequence>
<proteinExistence type="predicted"/>
<evidence type="ECO:0008006" key="3">
    <source>
        <dbReference type="Google" id="ProtNLM"/>
    </source>
</evidence>
<dbReference type="Pfam" id="PF13563">
    <property type="entry name" value="2_5_RNA_ligase2"/>
    <property type="match status" value="1"/>
</dbReference>
<dbReference type="AlphaFoldDB" id="A0A0R1XIN9"/>
<gene>
    <name evidence="1" type="ORF">FD32_GL000779</name>
</gene>
<name>A0A0R1XIN9_9LACO</name>
<evidence type="ECO:0000313" key="2">
    <source>
        <dbReference type="Proteomes" id="UP000051412"/>
    </source>
</evidence>
<accession>A0A0R1XIN9</accession>